<accession>A0A7J7NDV1</accession>
<evidence type="ECO:0008006" key="4">
    <source>
        <dbReference type="Google" id="ProtNLM"/>
    </source>
</evidence>
<reference evidence="2 3" key="1">
    <citation type="journal article" date="2020" name="IScience">
        <title>Genome Sequencing of the Endangered Kingdonia uniflora (Circaeasteraceae, Ranunculales) Reveals Potential Mechanisms of Evolutionary Specialization.</title>
        <authorList>
            <person name="Sun Y."/>
            <person name="Deng T."/>
            <person name="Zhang A."/>
            <person name="Moore M.J."/>
            <person name="Landis J.B."/>
            <person name="Lin N."/>
            <person name="Zhang H."/>
            <person name="Zhang X."/>
            <person name="Huang J."/>
            <person name="Zhang X."/>
            <person name="Sun H."/>
            <person name="Wang H."/>
        </authorList>
    </citation>
    <scope>NUCLEOTIDE SEQUENCE [LARGE SCALE GENOMIC DNA]</scope>
    <source>
        <strain evidence="2">TB1705</strain>
        <tissue evidence="2">Leaf</tissue>
    </source>
</reference>
<evidence type="ECO:0000256" key="1">
    <source>
        <dbReference type="SAM" id="Coils"/>
    </source>
</evidence>
<keyword evidence="1" id="KW-0175">Coiled coil</keyword>
<dbReference type="Proteomes" id="UP000541444">
    <property type="component" value="Unassembled WGS sequence"/>
</dbReference>
<keyword evidence="3" id="KW-1185">Reference proteome</keyword>
<feature type="coiled-coil region" evidence="1">
    <location>
        <begin position="281"/>
        <end position="308"/>
    </location>
</feature>
<organism evidence="2 3">
    <name type="scientific">Kingdonia uniflora</name>
    <dbReference type="NCBI Taxonomy" id="39325"/>
    <lineage>
        <taxon>Eukaryota</taxon>
        <taxon>Viridiplantae</taxon>
        <taxon>Streptophyta</taxon>
        <taxon>Embryophyta</taxon>
        <taxon>Tracheophyta</taxon>
        <taxon>Spermatophyta</taxon>
        <taxon>Magnoliopsida</taxon>
        <taxon>Ranunculales</taxon>
        <taxon>Circaeasteraceae</taxon>
        <taxon>Kingdonia</taxon>
    </lineage>
</organism>
<dbReference type="EMBL" id="JACGCM010000859">
    <property type="protein sequence ID" value="KAF6165190.1"/>
    <property type="molecule type" value="Genomic_DNA"/>
</dbReference>
<sequence>MSRPLMLNKEDILAGVILEAEVEMDVVDVHEIIQDNSYTLLRANPAASWGLVVGSDRGPTKNPTQTQPLQAYLKKCSIEWNRDSMRLYRTITTVIKVWKDISTISTIRDAAVKIFGSFMDIRLADREDDITIVRAFTLFMMGYLWFQMANDTVPLGYLVAVANLDEAVEYEWSSIILTSLYHGLDTAVTTGMPSLDFPNYLSISFTSIVGLGTLLSRKRYHIDHWTIEIITWQTWLDFAISELDNVQTASLLSHKRMPLQVPNRNYGYYFRDRCWRKLAEYARDAQKLLELTDENAALRRNLDSVDDQLYMHDQHLRRGRDVRVVLLPPGGGARTRQGNRGSDL</sequence>
<comment type="caution">
    <text evidence="2">The sequence shown here is derived from an EMBL/GenBank/DDBJ whole genome shotgun (WGS) entry which is preliminary data.</text>
</comment>
<gene>
    <name evidence="2" type="ORF">GIB67_000774</name>
</gene>
<evidence type="ECO:0000313" key="3">
    <source>
        <dbReference type="Proteomes" id="UP000541444"/>
    </source>
</evidence>
<dbReference type="AlphaFoldDB" id="A0A7J7NDV1"/>
<evidence type="ECO:0000313" key="2">
    <source>
        <dbReference type="EMBL" id="KAF6165190.1"/>
    </source>
</evidence>
<name>A0A7J7NDV1_9MAGN</name>
<proteinExistence type="predicted"/>
<protein>
    <recommendedName>
        <fullName evidence="4">Aminotransferase-like plant mobile domain-containing protein</fullName>
    </recommendedName>
</protein>